<dbReference type="SUPFAM" id="SSF46785">
    <property type="entry name" value="Winged helix' DNA-binding domain"/>
    <property type="match status" value="1"/>
</dbReference>
<evidence type="ECO:0000256" key="4">
    <source>
        <dbReference type="ARBA" id="ARBA00023163"/>
    </source>
</evidence>
<dbReference type="Proteomes" id="UP000803884">
    <property type="component" value="Unassembled WGS sequence"/>
</dbReference>
<keyword evidence="9" id="KW-1185">Reference proteome</keyword>
<organism evidence="8 9">
    <name type="scientific">Cladosporium halotolerans</name>
    <dbReference type="NCBI Taxonomy" id="1052096"/>
    <lineage>
        <taxon>Eukaryota</taxon>
        <taxon>Fungi</taxon>
        <taxon>Dikarya</taxon>
        <taxon>Ascomycota</taxon>
        <taxon>Pezizomycotina</taxon>
        <taxon>Dothideomycetes</taxon>
        <taxon>Dothideomycetidae</taxon>
        <taxon>Cladosporiales</taxon>
        <taxon>Cladosporiaceae</taxon>
        <taxon>Cladosporium</taxon>
    </lineage>
</organism>
<dbReference type="FunFam" id="1.10.10.10:FF:000116">
    <property type="entry name" value="DNA-directed RNA polymerase III subunit RPC6"/>
    <property type="match status" value="1"/>
</dbReference>
<dbReference type="RefSeq" id="XP_069234136.1">
    <property type="nucleotide sequence ID" value="XM_069368839.1"/>
</dbReference>
<name>A0AB34L3R4_9PEZI</name>
<keyword evidence="5 6" id="KW-0539">Nucleus</keyword>
<dbReference type="Pfam" id="PF05158">
    <property type="entry name" value="RNA_pol_Rpc34"/>
    <property type="match status" value="1"/>
</dbReference>
<evidence type="ECO:0000256" key="5">
    <source>
        <dbReference type="ARBA" id="ARBA00023242"/>
    </source>
</evidence>
<dbReference type="InterPro" id="IPR036390">
    <property type="entry name" value="WH_DNA-bd_sf"/>
</dbReference>
<evidence type="ECO:0000256" key="1">
    <source>
        <dbReference type="ARBA" id="ARBA00004123"/>
    </source>
</evidence>
<dbReference type="PANTHER" id="PTHR12780">
    <property type="entry name" value="RNA POLYMERASE III DNA DIRECTED , 39KD SUBUNIT-RELATED"/>
    <property type="match status" value="1"/>
</dbReference>
<feature type="region of interest" description="Disordered" evidence="7">
    <location>
        <begin position="190"/>
        <end position="242"/>
    </location>
</feature>
<dbReference type="GO" id="GO:0005654">
    <property type="term" value="C:nucleoplasm"/>
    <property type="evidence" value="ECO:0007669"/>
    <property type="project" value="UniProtKB-ARBA"/>
</dbReference>
<evidence type="ECO:0000256" key="2">
    <source>
        <dbReference type="ARBA" id="ARBA00011038"/>
    </source>
</evidence>
<evidence type="ECO:0000256" key="3">
    <source>
        <dbReference type="ARBA" id="ARBA00022478"/>
    </source>
</evidence>
<reference evidence="8 9" key="1">
    <citation type="journal article" date="2020" name="Microbiol. Resour. Announc.">
        <title>Draft Genome Sequence of a Cladosporium Species Isolated from the Mesophotic Ascidian Didemnum maculosum.</title>
        <authorList>
            <person name="Gioti A."/>
            <person name="Siaperas R."/>
            <person name="Nikolaivits E."/>
            <person name="Le Goff G."/>
            <person name="Ouazzani J."/>
            <person name="Kotoulas G."/>
            <person name="Topakas E."/>
        </authorList>
    </citation>
    <scope>NUCLEOTIDE SEQUENCE [LARGE SCALE GENOMIC DNA]</scope>
    <source>
        <strain evidence="8 9">TM138-S3</strain>
    </source>
</reference>
<dbReference type="Gene3D" id="1.10.10.10">
    <property type="entry name" value="Winged helix-like DNA-binding domain superfamily/Winged helix DNA-binding domain"/>
    <property type="match status" value="1"/>
</dbReference>
<dbReference type="InterPro" id="IPR007832">
    <property type="entry name" value="RNA_pol_Rpc34"/>
</dbReference>
<comment type="subcellular location">
    <subcellularLocation>
        <location evidence="1 6">Nucleus</location>
    </subcellularLocation>
</comment>
<dbReference type="InterPro" id="IPR036388">
    <property type="entry name" value="WH-like_DNA-bd_sf"/>
</dbReference>
<proteinExistence type="inferred from homology"/>
<comment type="caution">
    <text evidence="8">The sequence shown here is derived from an EMBL/GenBank/DDBJ whole genome shotgun (WGS) entry which is preliminary data.</text>
</comment>
<dbReference type="InterPro" id="IPR016049">
    <property type="entry name" value="RNA_pol_Rpc34-like"/>
</dbReference>
<evidence type="ECO:0000256" key="7">
    <source>
        <dbReference type="SAM" id="MobiDB-lite"/>
    </source>
</evidence>
<dbReference type="GO" id="GO:0005666">
    <property type="term" value="C:RNA polymerase III complex"/>
    <property type="evidence" value="ECO:0007669"/>
    <property type="project" value="UniProtKB-UniRule"/>
</dbReference>
<dbReference type="AlphaFoldDB" id="A0AB34L3R4"/>
<keyword evidence="3 6" id="KW-0240">DNA-directed RNA polymerase</keyword>
<comment type="similarity">
    <text evidence="2 6">Belongs to the eukaryotic RPC34/RPC39 RNA polymerase subunit family.</text>
</comment>
<dbReference type="GeneID" id="96001677"/>
<sequence length="364" mass="39968">MSKLSPEASSLHEATFANAKGSEGVKSYAQQELMKLSGIQEPGELIRIVQELVQHQLFRTLKAERTLYWAPRSKEVAASLSNLDNDERLIYEAIENSETTGIWLKRLKQNTGVAPGNVNKIIKKLESSQLIKSIKSVKSPAQRIYMLFHLAPAEDVTGGSFFDSGDLDEGLVEELGNLIVFHVRSQSWVEVKPTRSRHDRNTSPVDVDAEDGGKAGTKRKRDSTTGDDAAAPNKRRQPEPVITQVAFPAGSRGYPTADSIHSFITNSNAIRESKAASITIREVQEILNVLVWDEKLEKVGNGYRTVMGVKFRPPGSYDADGIEEIVGNGLTEAPCGRCPVFDLCAPGGPINAGNCVYFEQWLKA</sequence>
<accession>A0AB34L3R4</accession>
<dbReference type="GO" id="GO:0006383">
    <property type="term" value="P:transcription by RNA polymerase III"/>
    <property type="evidence" value="ECO:0007669"/>
    <property type="project" value="UniProtKB-UniRule"/>
</dbReference>
<comment type="function">
    <text evidence="6">DNA-dependent RNA polymerase catalyzes the transcription of DNA into RNA using the four ribonucleoside triphosphates as substrates. Specific peripheric component of RNA polymerase III which synthesizes small RNAs, such as 5S rRNA and tRNAs.</text>
</comment>
<dbReference type="EMBL" id="JAAQHG020000001">
    <property type="protein sequence ID" value="KAL1591031.1"/>
    <property type="molecule type" value="Genomic_DNA"/>
</dbReference>
<evidence type="ECO:0000256" key="6">
    <source>
        <dbReference type="PIRNR" id="PIRNR028763"/>
    </source>
</evidence>
<protein>
    <recommendedName>
        <fullName evidence="6">DNA-directed RNA polymerase III subunit RPC6</fullName>
        <shortName evidence="6">RNA polymerase III subunit C6</shortName>
    </recommendedName>
</protein>
<dbReference type="GO" id="GO:0005737">
    <property type="term" value="C:cytoplasm"/>
    <property type="evidence" value="ECO:0007669"/>
    <property type="project" value="UniProtKB-ARBA"/>
</dbReference>
<dbReference type="PIRSF" id="PIRSF028763">
    <property type="entry name" value="RNA_pol_Rpc34"/>
    <property type="match status" value="1"/>
</dbReference>
<evidence type="ECO:0000313" key="9">
    <source>
        <dbReference type="Proteomes" id="UP000803884"/>
    </source>
</evidence>
<gene>
    <name evidence="8" type="ORF">WHR41_00233</name>
</gene>
<keyword evidence="4 6" id="KW-0804">Transcription</keyword>
<evidence type="ECO:0000313" key="8">
    <source>
        <dbReference type="EMBL" id="KAL1591031.1"/>
    </source>
</evidence>